<name>A0A1I0KKX4_9ACTN</name>
<dbReference type="PANTHER" id="PTHR47359">
    <property type="entry name" value="PEPTIDOGLYCAN DL-ENDOPEPTIDASE CWLO"/>
    <property type="match status" value="1"/>
</dbReference>
<evidence type="ECO:0000256" key="4">
    <source>
        <dbReference type="ARBA" id="ARBA00022807"/>
    </source>
</evidence>
<evidence type="ECO:0000256" key="3">
    <source>
        <dbReference type="ARBA" id="ARBA00022801"/>
    </source>
</evidence>
<gene>
    <name evidence="7" type="ORF">SAMN05421811_108330</name>
</gene>
<keyword evidence="2" id="KW-0645">Protease</keyword>
<dbReference type="Gene3D" id="3.90.1720.10">
    <property type="entry name" value="endopeptidase domain like (from Nostoc punctiforme)"/>
    <property type="match status" value="1"/>
</dbReference>
<dbReference type="GO" id="GO:0006508">
    <property type="term" value="P:proteolysis"/>
    <property type="evidence" value="ECO:0007669"/>
    <property type="project" value="UniProtKB-KW"/>
</dbReference>
<dbReference type="InterPro" id="IPR038765">
    <property type="entry name" value="Papain-like_cys_pep_sf"/>
</dbReference>
<dbReference type="Pfam" id="PF06013">
    <property type="entry name" value="WXG100"/>
    <property type="match status" value="1"/>
</dbReference>
<dbReference type="Pfam" id="PF00877">
    <property type="entry name" value="NLPC_P60"/>
    <property type="match status" value="1"/>
</dbReference>
<dbReference type="RefSeq" id="WP_218155924.1">
    <property type="nucleotide sequence ID" value="NZ_FOHX01000008.1"/>
</dbReference>
<dbReference type="InterPro" id="IPR051794">
    <property type="entry name" value="PG_Endopeptidase_C40"/>
</dbReference>
<feature type="domain" description="NlpC/P60" evidence="6">
    <location>
        <begin position="248"/>
        <end position="363"/>
    </location>
</feature>
<evidence type="ECO:0000256" key="5">
    <source>
        <dbReference type="SAM" id="MobiDB-lite"/>
    </source>
</evidence>
<evidence type="ECO:0000259" key="6">
    <source>
        <dbReference type="PROSITE" id="PS51935"/>
    </source>
</evidence>
<reference evidence="7 8" key="1">
    <citation type="submission" date="2016-10" db="EMBL/GenBank/DDBJ databases">
        <authorList>
            <person name="de Groot N.N."/>
        </authorList>
    </citation>
    <scope>NUCLEOTIDE SEQUENCE [LARGE SCALE GENOMIC DNA]</scope>
    <source>
        <strain evidence="7 8">CGMCC 4.5598</strain>
    </source>
</reference>
<evidence type="ECO:0000256" key="1">
    <source>
        <dbReference type="ARBA" id="ARBA00007074"/>
    </source>
</evidence>
<protein>
    <submittedName>
        <fullName evidence="7">WXG100 family type VII secretion target</fullName>
    </submittedName>
</protein>
<sequence>MGVAEQVAALPGGGELAELLRKVSGSPESIRGIAKRWRGAAGKVNGYSGRIGSAVRTVDNAWNGSSADAFVTYMGGYNRAGAALHDALTNSAGALDSAAQALETAKSKVNGICNTLLNDVQAWRTAHPKADKKEEDAAVTPLVNRALSDARPHGKDAETAVTQAMKDVKKLLDDRAATFAAIKAPGDQSFVPGPGHTVKWEPAPIPKTTLQGDGGGGGGPAGGPSSGGPTGYAGDGPPPTPLPFEKGTATGDRIVEAAKLHMGKPYVWGANGPSAFDCSGLAYYVLNQAGIKIGDTTAAGYQASGTPVSTPQPGDLVFFGNPAGHVGIYIGDGKMIHAPHAGSTVSIGTVANDGRAVSYRRFT</sequence>
<dbReference type="AlphaFoldDB" id="A0A1I0KKX4"/>
<dbReference type="Proteomes" id="UP000199361">
    <property type="component" value="Unassembled WGS sequence"/>
</dbReference>
<accession>A0A1I0KKX4</accession>
<dbReference type="GO" id="GO:0008234">
    <property type="term" value="F:cysteine-type peptidase activity"/>
    <property type="evidence" value="ECO:0007669"/>
    <property type="project" value="UniProtKB-KW"/>
</dbReference>
<keyword evidence="8" id="KW-1185">Reference proteome</keyword>
<keyword evidence="3" id="KW-0378">Hydrolase</keyword>
<dbReference type="Gene3D" id="1.10.287.1060">
    <property type="entry name" value="ESAT-6-like"/>
    <property type="match status" value="1"/>
</dbReference>
<dbReference type="PANTHER" id="PTHR47359:SF3">
    <property type="entry name" value="NLP_P60 DOMAIN-CONTAINING PROTEIN-RELATED"/>
    <property type="match status" value="1"/>
</dbReference>
<proteinExistence type="inferred from homology"/>
<comment type="similarity">
    <text evidence="1">Belongs to the peptidase C40 family.</text>
</comment>
<dbReference type="EMBL" id="FOHX01000008">
    <property type="protein sequence ID" value="SEU25814.1"/>
    <property type="molecule type" value="Genomic_DNA"/>
</dbReference>
<evidence type="ECO:0000313" key="7">
    <source>
        <dbReference type="EMBL" id="SEU25814.1"/>
    </source>
</evidence>
<dbReference type="InterPro" id="IPR036689">
    <property type="entry name" value="ESAT-6-like_sf"/>
</dbReference>
<keyword evidence="4" id="KW-0788">Thiol protease</keyword>
<feature type="compositionally biased region" description="Gly residues" evidence="5">
    <location>
        <begin position="212"/>
        <end position="234"/>
    </location>
</feature>
<dbReference type="SUPFAM" id="SSF54001">
    <property type="entry name" value="Cysteine proteinases"/>
    <property type="match status" value="1"/>
</dbReference>
<dbReference type="InterPro" id="IPR010310">
    <property type="entry name" value="T7SS_ESAT-6-like"/>
</dbReference>
<feature type="region of interest" description="Disordered" evidence="5">
    <location>
        <begin position="188"/>
        <end position="247"/>
    </location>
</feature>
<evidence type="ECO:0000256" key="2">
    <source>
        <dbReference type="ARBA" id="ARBA00022670"/>
    </source>
</evidence>
<dbReference type="SUPFAM" id="SSF140453">
    <property type="entry name" value="EsxAB dimer-like"/>
    <property type="match status" value="1"/>
</dbReference>
<evidence type="ECO:0000313" key="8">
    <source>
        <dbReference type="Proteomes" id="UP000199361"/>
    </source>
</evidence>
<dbReference type="InterPro" id="IPR000064">
    <property type="entry name" value="NLP_P60_dom"/>
</dbReference>
<dbReference type="STRING" id="568860.SAMN05421811_108330"/>
<dbReference type="PROSITE" id="PS51935">
    <property type="entry name" value="NLPC_P60"/>
    <property type="match status" value="1"/>
</dbReference>
<organism evidence="7 8">
    <name type="scientific">Nonomuraea wenchangensis</name>
    <dbReference type="NCBI Taxonomy" id="568860"/>
    <lineage>
        <taxon>Bacteria</taxon>
        <taxon>Bacillati</taxon>
        <taxon>Actinomycetota</taxon>
        <taxon>Actinomycetes</taxon>
        <taxon>Streptosporangiales</taxon>
        <taxon>Streptosporangiaceae</taxon>
        <taxon>Nonomuraea</taxon>
    </lineage>
</organism>